<evidence type="ECO:0000259" key="10">
    <source>
        <dbReference type="PROSITE" id="PS51049"/>
    </source>
</evidence>
<comment type="similarity">
    <text evidence="2">Belongs to the nesprin family.</text>
</comment>
<evidence type="ECO:0000313" key="11">
    <source>
        <dbReference type="EMBL" id="CAL4178286.1"/>
    </source>
</evidence>
<keyword evidence="5" id="KW-1133">Transmembrane helix</keyword>
<dbReference type="Pfam" id="PF00435">
    <property type="entry name" value="Spectrin"/>
    <property type="match status" value="1"/>
</dbReference>
<comment type="caution">
    <text evidence="11">The sequence shown here is derived from an EMBL/GenBank/DDBJ whole genome shotgun (WGS) entry which is preliminary data.</text>
</comment>
<dbReference type="SMART" id="SM00150">
    <property type="entry name" value="SPEC"/>
    <property type="match status" value="7"/>
</dbReference>
<dbReference type="InterPro" id="IPR012315">
    <property type="entry name" value="KASH"/>
</dbReference>
<protein>
    <recommendedName>
        <fullName evidence="10">KASH domain-containing protein</fullName>
    </recommendedName>
</protein>
<feature type="topological domain" description="Cytoplasmic" evidence="8">
    <location>
        <begin position="1"/>
        <end position="1506"/>
    </location>
</feature>
<evidence type="ECO:0000256" key="9">
    <source>
        <dbReference type="SAM" id="Coils"/>
    </source>
</evidence>
<dbReference type="SUPFAM" id="SSF46966">
    <property type="entry name" value="Spectrin repeat"/>
    <property type="match status" value="7"/>
</dbReference>
<dbReference type="SMART" id="SM01249">
    <property type="entry name" value="KASH"/>
    <property type="match status" value="1"/>
</dbReference>
<dbReference type="InterPro" id="IPR052403">
    <property type="entry name" value="LINC-complex_assoc"/>
</dbReference>
<feature type="topological domain" description="Perinuclear space" evidence="8">
    <location>
        <begin position="1528"/>
        <end position="1557"/>
    </location>
</feature>
<dbReference type="Pfam" id="PF10541">
    <property type="entry name" value="KASH"/>
    <property type="match status" value="1"/>
</dbReference>
<dbReference type="GO" id="GO:0005640">
    <property type="term" value="C:nuclear outer membrane"/>
    <property type="evidence" value="ECO:0007669"/>
    <property type="project" value="TreeGrafter"/>
</dbReference>
<feature type="domain" description="KASH" evidence="10">
    <location>
        <begin position="1498"/>
        <end position="1557"/>
    </location>
</feature>
<keyword evidence="4" id="KW-0677">Repeat</keyword>
<feature type="coiled-coil region" evidence="9">
    <location>
        <begin position="84"/>
        <end position="131"/>
    </location>
</feature>
<dbReference type="GO" id="GO:0034993">
    <property type="term" value="C:meiotic nuclear membrane microtubule tethering complex"/>
    <property type="evidence" value="ECO:0007669"/>
    <property type="project" value="TreeGrafter"/>
</dbReference>
<dbReference type="Proteomes" id="UP001497623">
    <property type="component" value="Unassembled WGS sequence"/>
</dbReference>
<dbReference type="PANTHER" id="PTHR47535:SF1">
    <property type="entry name" value="NESPRIN-1"/>
    <property type="match status" value="1"/>
</dbReference>
<keyword evidence="3 8" id="KW-0812">Transmembrane</keyword>
<dbReference type="Gene3D" id="1.20.58.60">
    <property type="match status" value="4"/>
</dbReference>
<dbReference type="InterPro" id="IPR002017">
    <property type="entry name" value="Spectrin_repeat"/>
</dbReference>
<keyword evidence="12" id="KW-1185">Reference proteome</keyword>
<dbReference type="GO" id="GO:0005737">
    <property type="term" value="C:cytoplasm"/>
    <property type="evidence" value="ECO:0007669"/>
    <property type="project" value="TreeGrafter"/>
</dbReference>
<evidence type="ECO:0000313" key="12">
    <source>
        <dbReference type="Proteomes" id="UP001497623"/>
    </source>
</evidence>
<organism evidence="11 12">
    <name type="scientific">Meganyctiphanes norvegica</name>
    <name type="common">Northern krill</name>
    <name type="synonym">Thysanopoda norvegica</name>
    <dbReference type="NCBI Taxonomy" id="48144"/>
    <lineage>
        <taxon>Eukaryota</taxon>
        <taxon>Metazoa</taxon>
        <taxon>Ecdysozoa</taxon>
        <taxon>Arthropoda</taxon>
        <taxon>Crustacea</taxon>
        <taxon>Multicrustacea</taxon>
        <taxon>Malacostraca</taxon>
        <taxon>Eumalacostraca</taxon>
        <taxon>Eucarida</taxon>
        <taxon>Euphausiacea</taxon>
        <taxon>Euphausiidae</taxon>
        <taxon>Meganyctiphanes</taxon>
    </lineage>
</organism>
<evidence type="ECO:0000256" key="7">
    <source>
        <dbReference type="ARBA" id="ARBA00023242"/>
    </source>
</evidence>
<dbReference type="FunFam" id="1.20.58.60:FF:000171">
    <property type="entry name" value="Uncharacterized protein, isoform B"/>
    <property type="match status" value="1"/>
</dbReference>
<dbReference type="GO" id="GO:0007097">
    <property type="term" value="P:nuclear migration"/>
    <property type="evidence" value="ECO:0007669"/>
    <property type="project" value="TreeGrafter"/>
</dbReference>
<gene>
    <name evidence="11" type="ORF">MNOR_LOCUS34999</name>
</gene>
<dbReference type="InterPro" id="IPR018159">
    <property type="entry name" value="Spectrin/alpha-actinin"/>
</dbReference>
<name>A0AAV2SES9_MEGNR</name>
<dbReference type="PANTHER" id="PTHR47535">
    <property type="entry name" value="MUSCLE-SPECIFIC PROTEIN 300 KDA, ISOFORM G"/>
    <property type="match status" value="1"/>
</dbReference>
<accession>A0AAV2SES9</accession>
<dbReference type="PROSITE" id="PS51049">
    <property type="entry name" value="KASH"/>
    <property type="match status" value="1"/>
</dbReference>
<evidence type="ECO:0000256" key="3">
    <source>
        <dbReference type="ARBA" id="ARBA00022692"/>
    </source>
</evidence>
<evidence type="ECO:0000256" key="5">
    <source>
        <dbReference type="ARBA" id="ARBA00022989"/>
    </source>
</evidence>
<proteinExistence type="inferred from homology"/>
<keyword evidence="7" id="KW-0539">Nucleus</keyword>
<reference evidence="11 12" key="1">
    <citation type="submission" date="2024-05" db="EMBL/GenBank/DDBJ databases">
        <authorList>
            <person name="Wallberg A."/>
        </authorList>
    </citation>
    <scope>NUCLEOTIDE SEQUENCE [LARGE SCALE GENOMIC DNA]</scope>
</reference>
<evidence type="ECO:0000256" key="2">
    <source>
        <dbReference type="ARBA" id="ARBA00008619"/>
    </source>
</evidence>
<dbReference type="GO" id="GO:0051015">
    <property type="term" value="F:actin filament binding"/>
    <property type="evidence" value="ECO:0007669"/>
    <property type="project" value="TreeGrafter"/>
</dbReference>
<keyword evidence="9" id="KW-0175">Coiled coil</keyword>
<feature type="coiled-coil region" evidence="9">
    <location>
        <begin position="724"/>
        <end position="751"/>
    </location>
</feature>
<keyword evidence="6 8" id="KW-0472">Membrane</keyword>
<evidence type="ECO:0000256" key="8">
    <source>
        <dbReference type="PROSITE-ProRule" id="PRU00385"/>
    </source>
</evidence>
<sequence length="1557" mass="177698">MAVVDKVSSLTLTCQELITTLEQRISSLEYVLDHVTRTVTRVEHISLTMMHLESAMERCKAVDKEGEQILKAALHSCKTIFGGLANAQDDITKVKECLERLRADPHHPCHLQDLEEQVGRLHGRLQALSEDIANTRTNLNQRLELWQKFTTDADALNSFLQEVEYLMESALEVPRVNQGLLRGNVAQLQTLQGNMERNQPMIEDLKKHSLHVEKTEVCQLHTKHWNTLSNRLSEVILRQETVLEMWTQYVSVQESVRTWVETKISLIVTLQTRRVLQSDDHKQIQVLASEATWSGERVSELRDLAEQIQIKLMADQAKLDSPLLAQVESLGTRISSLTDAITQLSSNIARSQQKEKHPQLAQEELAIVAVSPRQSMHLNASSECGRQQLQVAQLQSWLLALEQEVQDLQLKQVPHKRLGKIDSRLHHLMHQVEMSDEAWKSLCELDSASQSPDMQTELGSLHQRVINLRRNLYTWMAYLTMCSKRWTAFHTYLTQLQETLSQYQDSLDAPTDSKNIQENMALYHGVAVSLESLTGDVEHLQTMREEMVDGLTPADSRLVTQRMWGVTQRHAQLLHQYRLKISTLEDQLELWELYNTRYIHFLKWAKDMETKIDGGSEQYIDTLIRKLDHDYQQEINTKSIEKLWLISEGEELLQCSDSDQVAEINKMMDVIKVTWKSVNDKCNTRKQKLQDIVTTITRAEIILGDLKEWLFTIEKKLSSPVIFQNKSKREINKLLEVEDDLKKEIENQSSTISSVLNLCDMVIRDCQEFEASGDGDSLSEAHNNLEKRWGDICTRSAERKVFIKKTWKMWQELEEVHEPFGEWLTHVETRVASIRGTSSLLPYNEVTNTIRELHELQQEIHDHTPGYELLNQNYRKLAAPYGRENRLDQKDEIRGMVKTANSRFHKVSHHVSVLLRRLRYSVNLLEEFETKRECLMTWLVEYEKQLTEHEQETSLSKEAVLPNLVLLVREYEGRQEELKYFEEMIILLFQRSCYTDCIDIEESLNDYWNLRSLLNSRIVVLKDSMPDMTVEDLQEEQDSSSKLISDVDGATTVAEAAADITGANLSSQSLTTELNVSTVGGRSLATELKVALDETQRQLQLLEEAINGSTPKGADDTDKTYYSFCKQLAACRSSVDLLVSLSKHMSDNAEAQQLAPQITSVIEEFRQLEVRAQTKQSRLKENSETSSLTCPLCCRRNWHQFENDMWRLEQWLGHSQATQSQLTSVPMAMEDLEEAAQDHREFLMDLDGHKSVIMSLNIIGKHLAEHARDAHRGTAVRERLSSANHRWDQVCTAASSWQAKLQTALMANSEFHSTISDLLIWTEATEAELLRLAADLEETDSEGAEPLMLRERQAARILEVRAEVERCQPRVSSLHEAAQHLLPCDPQQDHAASSNSTTVVRENLYLLSRRLQILLQLCSQQLHLLGGITGQDIGAASMASLASSGLYESTSSSSEFTFSQRSRPMSPSLSLTQSSLYSDTLEGGEESEDANGVVRRSYMFLGRVMRAALPIQALMLLMLGAASLVPTSEDDYSCSMANSFARSLDPMFRYTNGPPPF</sequence>
<evidence type="ECO:0000256" key="6">
    <source>
        <dbReference type="ARBA" id="ARBA00023136"/>
    </source>
</evidence>
<dbReference type="CDD" id="cd00176">
    <property type="entry name" value="SPEC"/>
    <property type="match status" value="1"/>
</dbReference>
<comment type="subcellular location">
    <subcellularLocation>
        <location evidence="1">Nucleus membrane</location>
    </subcellularLocation>
</comment>
<dbReference type="EMBL" id="CAXKWB010056447">
    <property type="protein sequence ID" value="CAL4178286.1"/>
    <property type="molecule type" value="Genomic_DNA"/>
</dbReference>
<evidence type="ECO:0000256" key="1">
    <source>
        <dbReference type="ARBA" id="ARBA00004126"/>
    </source>
</evidence>
<evidence type="ECO:0000256" key="4">
    <source>
        <dbReference type="ARBA" id="ARBA00022737"/>
    </source>
</evidence>